<dbReference type="InterPro" id="IPR011006">
    <property type="entry name" value="CheY-like_superfamily"/>
</dbReference>
<evidence type="ECO:0000256" key="2">
    <source>
        <dbReference type="ARBA" id="ARBA00004370"/>
    </source>
</evidence>
<dbReference type="Proteomes" id="UP000077603">
    <property type="component" value="Chromosome"/>
</dbReference>
<dbReference type="Pfam" id="PF00072">
    <property type="entry name" value="Response_reg"/>
    <property type="match status" value="1"/>
</dbReference>
<evidence type="ECO:0000256" key="15">
    <source>
        <dbReference type="SAM" id="Phobius"/>
    </source>
</evidence>
<dbReference type="PANTHER" id="PTHR45339">
    <property type="entry name" value="HYBRID SIGNAL TRANSDUCTION HISTIDINE KINASE J"/>
    <property type="match status" value="1"/>
</dbReference>
<evidence type="ECO:0000256" key="12">
    <source>
        <dbReference type="ARBA" id="ARBA00023136"/>
    </source>
</evidence>
<dbReference type="FunFam" id="3.30.565.10:FF:000010">
    <property type="entry name" value="Sensor histidine kinase RcsC"/>
    <property type="match status" value="1"/>
</dbReference>
<keyword evidence="5" id="KW-0808">Transferase</keyword>
<dbReference type="InterPro" id="IPR003594">
    <property type="entry name" value="HATPase_dom"/>
</dbReference>
<dbReference type="GO" id="GO:0000155">
    <property type="term" value="F:phosphorelay sensor kinase activity"/>
    <property type="evidence" value="ECO:0007669"/>
    <property type="project" value="InterPro"/>
</dbReference>
<dbReference type="InterPro" id="IPR003661">
    <property type="entry name" value="HisK_dim/P_dom"/>
</dbReference>
<comment type="catalytic activity">
    <reaction evidence="1">
        <text>ATP + protein L-histidine = ADP + protein N-phospho-L-histidine.</text>
        <dbReference type="EC" id="2.7.13.3"/>
    </reaction>
</comment>
<dbReference type="InterPro" id="IPR001789">
    <property type="entry name" value="Sig_transdc_resp-reg_receiver"/>
</dbReference>
<feature type="coiled-coil region" evidence="14">
    <location>
        <begin position="444"/>
        <end position="471"/>
    </location>
</feature>
<keyword evidence="9" id="KW-0067">ATP-binding</keyword>
<gene>
    <name evidence="19" type="ORF">DA69_07230</name>
</gene>
<feature type="transmembrane region" description="Helical" evidence="15">
    <location>
        <begin position="425"/>
        <end position="443"/>
    </location>
</feature>
<dbReference type="PANTHER" id="PTHR45339:SF1">
    <property type="entry name" value="HYBRID SIGNAL TRANSDUCTION HISTIDINE KINASE J"/>
    <property type="match status" value="1"/>
</dbReference>
<keyword evidence="12 15" id="KW-0472">Membrane</keyword>
<feature type="modified residue" description="4-aspartylphosphate" evidence="13">
    <location>
        <position position="760"/>
    </location>
</feature>
<dbReference type="eggNOG" id="COG0642">
    <property type="taxonomic scope" value="Bacteria"/>
</dbReference>
<dbReference type="Gene3D" id="3.40.50.2300">
    <property type="match status" value="1"/>
</dbReference>
<name>A0A172Y5Q7_9CAUL</name>
<dbReference type="GO" id="GO:0005524">
    <property type="term" value="F:ATP binding"/>
    <property type="evidence" value="ECO:0007669"/>
    <property type="project" value="UniProtKB-KW"/>
</dbReference>
<evidence type="ECO:0000256" key="3">
    <source>
        <dbReference type="ARBA" id="ARBA00012438"/>
    </source>
</evidence>
<keyword evidence="8 19" id="KW-0418">Kinase</keyword>
<dbReference type="SMART" id="SM00387">
    <property type="entry name" value="HATPase_c"/>
    <property type="match status" value="1"/>
</dbReference>
<evidence type="ECO:0000313" key="20">
    <source>
        <dbReference type="Proteomes" id="UP000077603"/>
    </source>
</evidence>
<keyword evidence="16" id="KW-0732">Signal</keyword>
<evidence type="ECO:0000256" key="10">
    <source>
        <dbReference type="ARBA" id="ARBA00022989"/>
    </source>
</evidence>
<feature type="domain" description="Response regulatory" evidence="18">
    <location>
        <begin position="711"/>
        <end position="830"/>
    </location>
</feature>
<dbReference type="InterPro" id="IPR036890">
    <property type="entry name" value="HATPase_C_sf"/>
</dbReference>
<keyword evidence="20" id="KW-1185">Reference proteome</keyword>
<dbReference type="SUPFAM" id="SSF55874">
    <property type="entry name" value="ATPase domain of HSP90 chaperone/DNA topoisomerase II/histidine kinase"/>
    <property type="match status" value="1"/>
</dbReference>
<dbReference type="CDD" id="cd00082">
    <property type="entry name" value="HisKA"/>
    <property type="match status" value="1"/>
</dbReference>
<evidence type="ECO:0000256" key="6">
    <source>
        <dbReference type="ARBA" id="ARBA00022692"/>
    </source>
</evidence>
<dbReference type="Gene3D" id="3.30.565.10">
    <property type="entry name" value="Histidine kinase-like ATPase, C-terminal domain"/>
    <property type="match status" value="1"/>
</dbReference>
<dbReference type="Pfam" id="PF02518">
    <property type="entry name" value="HATPase_c"/>
    <property type="match status" value="1"/>
</dbReference>
<dbReference type="SUPFAM" id="SSF47384">
    <property type="entry name" value="Homodimeric domain of signal transducing histidine kinase"/>
    <property type="match status" value="1"/>
</dbReference>
<evidence type="ECO:0000256" key="14">
    <source>
        <dbReference type="SAM" id="Coils"/>
    </source>
</evidence>
<proteinExistence type="predicted"/>
<evidence type="ECO:0000313" key="19">
    <source>
        <dbReference type="EMBL" id="ANF54550.1"/>
    </source>
</evidence>
<evidence type="ECO:0000256" key="4">
    <source>
        <dbReference type="ARBA" id="ARBA00022553"/>
    </source>
</evidence>
<dbReference type="SUPFAM" id="SSF52172">
    <property type="entry name" value="CheY-like"/>
    <property type="match status" value="1"/>
</dbReference>
<dbReference type="GO" id="GO:0016020">
    <property type="term" value="C:membrane"/>
    <property type="evidence" value="ECO:0007669"/>
    <property type="project" value="UniProtKB-SubCell"/>
</dbReference>
<dbReference type="SMART" id="SM00388">
    <property type="entry name" value="HisKA"/>
    <property type="match status" value="1"/>
</dbReference>
<evidence type="ECO:0000256" key="8">
    <source>
        <dbReference type="ARBA" id="ARBA00022777"/>
    </source>
</evidence>
<comment type="subcellular location">
    <subcellularLocation>
        <location evidence="2">Membrane</location>
    </subcellularLocation>
</comment>
<evidence type="ECO:0000256" key="16">
    <source>
        <dbReference type="SAM" id="SignalP"/>
    </source>
</evidence>
<dbReference type="PROSITE" id="PS50110">
    <property type="entry name" value="RESPONSE_REGULATORY"/>
    <property type="match status" value="1"/>
</dbReference>
<protein>
    <recommendedName>
        <fullName evidence="3">histidine kinase</fullName>
        <ecNumber evidence="3">2.7.13.3</ecNumber>
    </recommendedName>
</protein>
<evidence type="ECO:0000259" key="17">
    <source>
        <dbReference type="PROSITE" id="PS50109"/>
    </source>
</evidence>
<dbReference type="EC" id="2.7.13.3" evidence="3"/>
<dbReference type="KEGG" id="bne:DA69_07230"/>
<accession>A0A172Y5Q7</accession>
<evidence type="ECO:0000256" key="7">
    <source>
        <dbReference type="ARBA" id="ARBA00022741"/>
    </source>
</evidence>
<keyword evidence="7" id="KW-0547">Nucleotide-binding</keyword>
<feature type="domain" description="Histidine kinase" evidence="17">
    <location>
        <begin position="471"/>
        <end position="688"/>
    </location>
</feature>
<dbReference type="Gene3D" id="1.10.287.130">
    <property type="match status" value="1"/>
</dbReference>
<dbReference type="CDD" id="cd17546">
    <property type="entry name" value="REC_hyHK_CKI1_RcsC-like"/>
    <property type="match status" value="1"/>
</dbReference>
<dbReference type="InterPro" id="IPR036097">
    <property type="entry name" value="HisK_dim/P_sf"/>
</dbReference>
<evidence type="ECO:0000259" key="18">
    <source>
        <dbReference type="PROSITE" id="PS50110"/>
    </source>
</evidence>
<keyword evidence="6 15" id="KW-0812">Transmembrane</keyword>
<dbReference type="Pfam" id="PF00512">
    <property type="entry name" value="HisKA"/>
    <property type="match status" value="1"/>
</dbReference>
<dbReference type="CDD" id="cd16922">
    <property type="entry name" value="HATPase_EvgS-ArcB-TorS-like"/>
    <property type="match status" value="1"/>
</dbReference>
<keyword evidence="14" id="KW-0175">Coiled coil</keyword>
<sequence>MLRRRVLFRGFVLAGVAAASVAVAEPPMQAEASPPPAAIELARAVEQRAMRTNFDALEAFGRQALKRNDREGRNRLYHVAWTFLNQGDFERAALWNGRLEAQARAADDRRYLEIARLNRLTARYDQGDLAVAADMGGVAATTGDWFVKAHAARLFALSLMDQDQVGEGLRLLAGVEAEIPVHDPFANTARAGVWEMTGMGLMKLNDVSGAAAAFRRFEIDYSNPAYPRPDFDSLYNLTRMSVQVGDLARAEHFYAAHHRLAERAGIPAIHAYDAALCAAVADMRHSSARILQCLAPHEALIDRKAFLALDILPLRGVARARTGDILGARRDLERLRQLAPEGIVDPRERLVEAEVLRASGRTAEAFDVLRDYEQRRAVQAAQRFSAGIHQVTGDMQEQLAERRRQLQTARANTQLQRAVIRGQNWIMGIGLLFVLSALFVVIWQRRQSRRLRAAQRRAEEANQAKSEFLANMSHEIRTPLNGVVAMTDVLSRRDLAPKDRELVDIIRSSGVTLERLLSDILDTVRVETGEIRLDPAPFHLGVMLREIMALWTPMAMQKDVALTLELDRDLDAAFIGDAVRLRQVLTNLVSNAVKFTETGQVRLEARRAAEGRASFVVSDTGIGFDEEFKQRIFHRFQQADGSITRRFGGSGLGLAISADLVRLMGGRLDCESPTDGGARFWFELSLPPALEAEVPTVAPAARPIARHERLKILLADDHPANRLVVQVMLEAMPVDLVSVENGAEALEAFRQGGFDLVLMDMQMPVMDGLTATAAIREHERATDAPRTPVLMLTANALQEHVEAGRAAGADGHLTKPLTVTALTRAIEAAVMQEADQVPA</sequence>
<dbReference type="STRING" id="588932.DA69_07230"/>
<dbReference type="PRINTS" id="PR00344">
    <property type="entry name" value="BCTRLSENSOR"/>
</dbReference>
<evidence type="ECO:0000256" key="5">
    <source>
        <dbReference type="ARBA" id="ARBA00022679"/>
    </source>
</evidence>
<dbReference type="InterPro" id="IPR005467">
    <property type="entry name" value="His_kinase_dom"/>
</dbReference>
<keyword evidence="4 13" id="KW-0597">Phosphoprotein</keyword>
<dbReference type="SMART" id="SM00448">
    <property type="entry name" value="REC"/>
    <property type="match status" value="1"/>
</dbReference>
<dbReference type="OrthoDB" id="7207056at2"/>
<evidence type="ECO:0000256" key="9">
    <source>
        <dbReference type="ARBA" id="ARBA00022840"/>
    </source>
</evidence>
<evidence type="ECO:0000256" key="13">
    <source>
        <dbReference type="PROSITE-ProRule" id="PRU00169"/>
    </source>
</evidence>
<evidence type="ECO:0000256" key="1">
    <source>
        <dbReference type="ARBA" id="ARBA00000085"/>
    </source>
</evidence>
<reference evidence="19 20" key="1">
    <citation type="journal article" date="2014" name="Genome Announc.">
        <title>Genome Sequence of a Promising Hydrogen-Producing Facultative Anaerobic Bacterium, Brevundimonas naejangsanensis Strain B1.</title>
        <authorList>
            <person name="Su H."/>
            <person name="Zhang T."/>
            <person name="Bao M."/>
            <person name="Jiang Y."/>
            <person name="Wang Y."/>
            <person name="Tan T."/>
        </authorList>
    </citation>
    <scope>NUCLEOTIDE SEQUENCE [LARGE SCALE GENOMIC DNA]</scope>
    <source>
        <strain evidence="19 20">B1</strain>
    </source>
</reference>
<organism evidence="19 20">
    <name type="scientific">Brevundimonas naejangsanensis</name>
    <dbReference type="NCBI Taxonomy" id="588932"/>
    <lineage>
        <taxon>Bacteria</taxon>
        <taxon>Pseudomonadati</taxon>
        <taxon>Pseudomonadota</taxon>
        <taxon>Alphaproteobacteria</taxon>
        <taxon>Caulobacterales</taxon>
        <taxon>Caulobacteraceae</taxon>
        <taxon>Brevundimonas</taxon>
    </lineage>
</organism>
<keyword evidence="11" id="KW-0902">Two-component regulatory system</keyword>
<feature type="chain" id="PRO_5008004290" description="histidine kinase" evidence="16">
    <location>
        <begin position="25"/>
        <end position="839"/>
    </location>
</feature>
<dbReference type="PROSITE" id="PS50109">
    <property type="entry name" value="HIS_KIN"/>
    <property type="match status" value="1"/>
</dbReference>
<evidence type="ECO:0000256" key="11">
    <source>
        <dbReference type="ARBA" id="ARBA00023012"/>
    </source>
</evidence>
<dbReference type="EMBL" id="CP015614">
    <property type="protein sequence ID" value="ANF54550.1"/>
    <property type="molecule type" value="Genomic_DNA"/>
</dbReference>
<feature type="signal peptide" evidence="16">
    <location>
        <begin position="1"/>
        <end position="24"/>
    </location>
</feature>
<dbReference type="AlphaFoldDB" id="A0A172Y5Q7"/>
<keyword evidence="10 15" id="KW-1133">Transmembrane helix</keyword>
<dbReference type="FunFam" id="1.10.287.130:FF:000004">
    <property type="entry name" value="Ethylene receptor 1"/>
    <property type="match status" value="1"/>
</dbReference>
<dbReference type="InterPro" id="IPR004358">
    <property type="entry name" value="Sig_transdc_His_kin-like_C"/>
</dbReference>